<dbReference type="AlphaFoldDB" id="A0A1M7ZLS7"/>
<reference evidence="1 2" key="1">
    <citation type="submission" date="2016-12" db="EMBL/GenBank/DDBJ databases">
        <authorList>
            <person name="Song W.-J."/>
            <person name="Kurnit D.M."/>
        </authorList>
    </citation>
    <scope>NUCLEOTIDE SEQUENCE [LARGE SCALE GENOMIC DNA]</scope>
    <source>
        <strain evidence="1 2">DSM 19599</strain>
    </source>
</reference>
<evidence type="ECO:0000313" key="2">
    <source>
        <dbReference type="Proteomes" id="UP000186406"/>
    </source>
</evidence>
<name>A0A1M7ZLS7_9HYPH</name>
<dbReference type="RefSeq" id="WP_139282513.1">
    <property type="nucleotide sequence ID" value="NZ_FRXO01000004.1"/>
</dbReference>
<proteinExistence type="predicted"/>
<keyword evidence="2" id="KW-1185">Reference proteome</keyword>
<evidence type="ECO:0008006" key="3">
    <source>
        <dbReference type="Google" id="ProtNLM"/>
    </source>
</evidence>
<sequence>MNAPLTAVVHAAASLCPCCNRPIPRDEVLLHMQRRQIVRGGIVLDLGPVAFPVAVVLLAAGVAGRHVTALELADVVYAGRPDGGPDDAGLSLRKTIWDLRQRLGTLRLVLEHLPSAGYRIVDREARS</sequence>
<gene>
    <name evidence="1" type="ORF">SAMN02745172_02478</name>
</gene>
<dbReference type="Proteomes" id="UP000186406">
    <property type="component" value="Unassembled WGS sequence"/>
</dbReference>
<evidence type="ECO:0000313" key="1">
    <source>
        <dbReference type="EMBL" id="SHO65831.1"/>
    </source>
</evidence>
<dbReference type="Gene3D" id="1.10.10.10">
    <property type="entry name" value="Winged helix-like DNA-binding domain superfamily/Winged helix DNA-binding domain"/>
    <property type="match status" value="1"/>
</dbReference>
<protein>
    <recommendedName>
        <fullName evidence="3">Transcriptional regulatory protein, C terminal</fullName>
    </recommendedName>
</protein>
<accession>A0A1M7ZLS7</accession>
<organism evidence="1 2">
    <name type="scientific">Pseudoxanthobacter soli DSM 19599</name>
    <dbReference type="NCBI Taxonomy" id="1123029"/>
    <lineage>
        <taxon>Bacteria</taxon>
        <taxon>Pseudomonadati</taxon>
        <taxon>Pseudomonadota</taxon>
        <taxon>Alphaproteobacteria</taxon>
        <taxon>Hyphomicrobiales</taxon>
        <taxon>Segnochrobactraceae</taxon>
        <taxon>Pseudoxanthobacter</taxon>
    </lineage>
</organism>
<dbReference type="InterPro" id="IPR036388">
    <property type="entry name" value="WH-like_DNA-bd_sf"/>
</dbReference>
<dbReference type="EMBL" id="FRXO01000004">
    <property type="protein sequence ID" value="SHO65831.1"/>
    <property type="molecule type" value="Genomic_DNA"/>
</dbReference>